<dbReference type="GO" id="GO:0005737">
    <property type="term" value="C:cytoplasm"/>
    <property type="evidence" value="ECO:0007669"/>
    <property type="project" value="TreeGrafter"/>
</dbReference>
<keyword evidence="5" id="KW-1133">Transmembrane helix</keyword>
<organism evidence="6 7">
    <name type="scientific">Seminavis robusta</name>
    <dbReference type="NCBI Taxonomy" id="568900"/>
    <lineage>
        <taxon>Eukaryota</taxon>
        <taxon>Sar</taxon>
        <taxon>Stramenopiles</taxon>
        <taxon>Ochrophyta</taxon>
        <taxon>Bacillariophyta</taxon>
        <taxon>Bacillariophyceae</taxon>
        <taxon>Bacillariophycidae</taxon>
        <taxon>Naviculales</taxon>
        <taxon>Naviculaceae</taxon>
        <taxon>Seminavis</taxon>
    </lineage>
</organism>
<dbReference type="Proteomes" id="UP001153069">
    <property type="component" value="Unassembled WGS sequence"/>
</dbReference>
<evidence type="ECO:0000256" key="5">
    <source>
        <dbReference type="SAM" id="Phobius"/>
    </source>
</evidence>
<comment type="caution">
    <text evidence="6">The sequence shown here is derived from an EMBL/GenBank/DDBJ whole genome shotgun (WGS) entry which is preliminary data.</text>
</comment>
<proteinExistence type="predicted"/>
<dbReference type="PROSITE" id="PS50297">
    <property type="entry name" value="ANK_REP_REGION"/>
    <property type="match status" value="1"/>
</dbReference>
<dbReference type="AlphaFoldDB" id="A0A9N8EPN1"/>
<gene>
    <name evidence="6" type="ORF">SEMRO_1544_G281230.1</name>
</gene>
<keyword evidence="5" id="KW-0812">Transmembrane</keyword>
<feature type="transmembrane region" description="Helical" evidence="5">
    <location>
        <begin position="479"/>
        <end position="501"/>
    </location>
</feature>
<feature type="transmembrane region" description="Helical" evidence="5">
    <location>
        <begin position="589"/>
        <end position="610"/>
    </location>
</feature>
<dbReference type="PROSITE" id="PS50088">
    <property type="entry name" value="ANK_REPEAT"/>
    <property type="match status" value="1"/>
</dbReference>
<sequence length="654" mass="73498">MFPSSTLLPPNTSSHREPEIHVPPLNPKDIFSRQWRNSPKGDIWSALEDWFVLNENKEFALKESLAAKDPLSNWTILHFACAHDAPQKLVRKLLEALPGGLSLRDSEGRTPLHLACENGVSIELAEYLVSEAAKGFLLETVDGMGRTPMHTVLDQAHLKGSAGMLELLLGQSFEPKKIEDKEGRFPLACLKKFKPENCSKEEMDNIVACFEAYIASVQFLESRSTRKDPDFYFLALLDELPWWLWERAASSSTMQTLVNKVFCSGGVTQFLVMRFMSLVIILACLPLVWADYNEQFAGWLIPYLLVGASACLLFEKGIPMMTRAVKGNIFCRLQRHPAELVYILLGMYTLVISIFMLTMTVREGSPFSSEEATFWRALTVISIAMTSWALVAFFRLVSVDFAQITNGVVTTAKKIMAFMLAFTIVLVAFAEMLYISTTGTEECTRQSDFCNFFDALLKVYTMSVGEVSEDDIPKNGFSIFLYVVFVYAVVLLLANVLAFIIGNDIWSKEQTSQGFWLNRMNYLAEVGSVFASKKREINFFGGRCEIDLCCEVDCSAASSRTWQKLTSVFEDKGLGTLSPMFWLTMVLRFLSAIALSLWVLIGLGFFGAFWPASVREFLFWVPTKEEKAQANKDVAAKNTTQSVLELSSIKSERT</sequence>
<dbReference type="InterPro" id="IPR002110">
    <property type="entry name" value="Ankyrin_rpt"/>
</dbReference>
<feature type="transmembrane region" description="Helical" evidence="5">
    <location>
        <begin position="340"/>
        <end position="361"/>
    </location>
</feature>
<dbReference type="OrthoDB" id="5406014at2759"/>
<protein>
    <submittedName>
        <fullName evidence="6">Ankyrin Repeat</fullName>
    </submittedName>
</protein>
<feature type="repeat" description="ANK" evidence="3">
    <location>
        <begin position="107"/>
        <end position="133"/>
    </location>
</feature>
<accession>A0A9N8EPN1</accession>
<evidence type="ECO:0000256" key="4">
    <source>
        <dbReference type="SAM" id="MobiDB-lite"/>
    </source>
</evidence>
<dbReference type="InterPro" id="IPR036770">
    <property type="entry name" value="Ankyrin_rpt-contain_sf"/>
</dbReference>
<evidence type="ECO:0000256" key="1">
    <source>
        <dbReference type="ARBA" id="ARBA00022737"/>
    </source>
</evidence>
<feature type="transmembrane region" description="Helical" evidence="5">
    <location>
        <begin position="270"/>
        <end position="290"/>
    </location>
</feature>
<dbReference type="Gene3D" id="1.25.40.20">
    <property type="entry name" value="Ankyrin repeat-containing domain"/>
    <property type="match status" value="1"/>
</dbReference>
<dbReference type="SUPFAM" id="SSF48403">
    <property type="entry name" value="Ankyrin repeat"/>
    <property type="match status" value="1"/>
</dbReference>
<evidence type="ECO:0000313" key="7">
    <source>
        <dbReference type="Proteomes" id="UP001153069"/>
    </source>
</evidence>
<dbReference type="PANTHER" id="PTHR24153">
    <property type="entry name" value="ESPIN"/>
    <property type="match status" value="1"/>
</dbReference>
<evidence type="ECO:0000256" key="3">
    <source>
        <dbReference type="PROSITE-ProRule" id="PRU00023"/>
    </source>
</evidence>
<feature type="transmembrane region" description="Helical" evidence="5">
    <location>
        <begin position="296"/>
        <end position="314"/>
    </location>
</feature>
<reference evidence="6" key="1">
    <citation type="submission" date="2020-06" db="EMBL/GenBank/DDBJ databases">
        <authorList>
            <consortium name="Plant Systems Biology data submission"/>
        </authorList>
    </citation>
    <scope>NUCLEOTIDE SEQUENCE</scope>
    <source>
        <strain evidence="6">D6</strain>
    </source>
</reference>
<evidence type="ECO:0000256" key="2">
    <source>
        <dbReference type="ARBA" id="ARBA00023043"/>
    </source>
</evidence>
<dbReference type="Pfam" id="PF12796">
    <property type="entry name" value="Ank_2"/>
    <property type="match status" value="1"/>
</dbReference>
<dbReference type="GO" id="GO:0051015">
    <property type="term" value="F:actin filament binding"/>
    <property type="evidence" value="ECO:0007669"/>
    <property type="project" value="TreeGrafter"/>
</dbReference>
<feature type="compositionally biased region" description="Low complexity" evidence="4">
    <location>
        <begin position="1"/>
        <end position="13"/>
    </location>
</feature>
<feature type="region of interest" description="Disordered" evidence="4">
    <location>
        <begin position="1"/>
        <end position="23"/>
    </location>
</feature>
<dbReference type="GO" id="GO:0051017">
    <property type="term" value="P:actin filament bundle assembly"/>
    <property type="evidence" value="ECO:0007669"/>
    <property type="project" value="TreeGrafter"/>
</dbReference>
<keyword evidence="1" id="KW-0677">Repeat</keyword>
<keyword evidence="2 3" id="KW-0040">ANK repeat</keyword>
<dbReference type="EMBL" id="CAICTM010001542">
    <property type="protein sequence ID" value="CAB9524493.1"/>
    <property type="molecule type" value="Genomic_DNA"/>
</dbReference>
<dbReference type="PANTHER" id="PTHR24153:SF8">
    <property type="entry name" value="FORKED, ISOFORM F"/>
    <property type="match status" value="1"/>
</dbReference>
<name>A0A9N8EPN1_9STRA</name>
<dbReference type="SMART" id="SM00248">
    <property type="entry name" value="ANK"/>
    <property type="match status" value="3"/>
</dbReference>
<feature type="transmembrane region" description="Helical" evidence="5">
    <location>
        <begin position="415"/>
        <end position="435"/>
    </location>
</feature>
<feature type="transmembrane region" description="Helical" evidence="5">
    <location>
        <begin position="373"/>
        <end position="394"/>
    </location>
</feature>
<keyword evidence="7" id="KW-1185">Reference proteome</keyword>
<evidence type="ECO:0000313" key="6">
    <source>
        <dbReference type="EMBL" id="CAB9524493.1"/>
    </source>
</evidence>
<dbReference type="InterPro" id="IPR052420">
    <property type="entry name" value="Espin/Espin-like"/>
</dbReference>
<keyword evidence="5" id="KW-0472">Membrane</keyword>